<keyword evidence="3" id="KW-0645">Protease</keyword>
<evidence type="ECO:0000256" key="2">
    <source>
        <dbReference type="ARBA" id="ARBA00022475"/>
    </source>
</evidence>
<protein>
    <submittedName>
        <fullName evidence="13">M48 family peptidase</fullName>
    </submittedName>
</protein>
<evidence type="ECO:0000256" key="11">
    <source>
        <dbReference type="SAM" id="Phobius"/>
    </source>
</evidence>
<dbReference type="KEGG" id="ctai:NCTC12078_02705"/>
<evidence type="ECO:0000256" key="5">
    <source>
        <dbReference type="ARBA" id="ARBA00022723"/>
    </source>
</evidence>
<feature type="transmembrane region" description="Helical" evidence="11">
    <location>
        <begin position="20"/>
        <end position="49"/>
    </location>
</feature>
<dbReference type="Pfam" id="PF01435">
    <property type="entry name" value="Peptidase_M48"/>
    <property type="match status" value="1"/>
</dbReference>
<keyword evidence="2" id="KW-1003">Cell membrane</keyword>
<name>A0A4U8WQ98_9FLAO</name>
<evidence type="ECO:0000256" key="7">
    <source>
        <dbReference type="ARBA" id="ARBA00022833"/>
    </source>
</evidence>
<gene>
    <name evidence="13" type="ORF">NCTC12078_02705</name>
</gene>
<dbReference type="RefSeq" id="WP_130914862.1">
    <property type="nucleotide sequence ID" value="NZ_LR215974.1"/>
</dbReference>
<proteinExistence type="predicted"/>
<keyword evidence="5" id="KW-0479">Metal-binding</keyword>
<reference evidence="13 14" key="1">
    <citation type="submission" date="2019-02" db="EMBL/GenBank/DDBJ databases">
        <authorList>
            <consortium name="Pathogen Informatics"/>
        </authorList>
    </citation>
    <scope>NUCLEOTIDE SEQUENCE [LARGE SCALE GENOMIC DNA]</scope>
    <source>
        <strain evidence="13 14">3012STDY6944375</strain>
    </source>
</reference>
<keyword evidence="10 11" id="KW-0472">Membrane</keyword>
<feature type="domain" description="Peptidase M48" evidence="12">
    <location>
        <begin position="98"/>
        <end position="364"/>
    </location>
</feature>
<dbReference type="PANTHER" id="PTHR43221">
    <property type="entry name" value="PROTEASE HTPX"/>
    <property type="match status" value="1"/>
</dbReference>
<dbReference type="CDD" id="cd07328">
    <property type="entry name" value="M48_Ste24p_like"/>
    <property type="match status" value="1"/>
</dbReference>
<keyword evidence="8 11" id="KW-1133">Transmembrane helix</keyword>
<sequence length="694" mass="81759">MHIQVSQDFRKKAKAAVSSIIVFIFVYFLIFLFTVVLALACIAGGIWLIAAKPMFLTLMIGIGLAATGLFVFYFIIKFLFKKHINDRSYLTEINRSEEPELFKMIDDIVQEAETNFPKKVYLSYDVNASVFYDSSFWSMFFPIQKNLTIGAGLINTTTKQELKAILSHEFGHFSQRSMKVGSYVYNVNQIIFNLVNDDASYRNSLEKFAGFSGYFSFFASLAIFFTSKIQWILAKMYSYVNIRHMALSREMEFHADEVAANIAGSVSLEESLLRLDLADSSYQNVIKFYENKISNNHNISSKNIYKEQFFVMNFLADQSELETKYDLPYVKLAESGLFNKSKLNIENQWASHPSTEDRVAKLRQLNIVKDRDDQPAKNLFKDFEKTEEKLTAKLFANVKYERGRTDLEFETFKSEFEHQYQKESFDKIFNNYYDNKNPDPEVQENNVSDDLNFDFLFDNEKVELVYTVIALENDRKTIEAIANKEFVLKTFDYDGKKYKAAEAKKLIPEIDESITEIKDQIKKNDSNIYNYFLKISEKQGRKSNFINIYQSFCDYDKQYEEKYKLYTELVNGTAFISARTPFEHIKKNFVKLQPLEENLKQEIRFHLQNPLLISELNEKDLKDLNDYIEREHIYFRNEEYFDFNLQLLIKAINMLPYFLHRKYFFIKKELLTLMKDIEECHRMENVSESVEYKI</sequence>
<evidence type="ECO:0000256" key="4">
    <source>
        <dbReference type="ARBA" id="ARBA00022692"/>
    </source>
</evidence>
<evidence type="ECO:0000256" key="6">
    <source>
        <dbReference type="ARBA" id="ARBA00022801"/>
    </source>
</evidence>
<evidence type="ECO:0000256" key="1">
    <source>
        <dbReference type="ARBA" id="ARBA00001947"/>
    </source>
</evidence>
<comment type="cofactor">
    <cofactor evidence="1">
        <name>Zn(2+)</name>
        <dbReference type="ChEBI" id="CHEBI:29105"/>
    </cofactor>
</comment>
<keyword evidence="6" id="KW-0378">Hydrolase</keyword>
<organism evidence="13 14">
    <name type="scientific">Chryseobacterium taihuense</name>
    <dbReference type="NCBI Taxonomy" id="1141221"/>
    <lineage>
        <taxon>Bacteria</taxon>
        <taxon>Pseudomonadati</taxon>
        <taxon>Bacteroidota</taxon>
        <taxon>Flavobacteriia</taxon>
        <taxon>Flavobacteriales</taxon>
        <taxon>Weeksellaceae</taxon>
        <taxon>Chryseobacterium group</taxon>
        <taxon>Chryseobacterium</taxon>
    </lineage>
</organism>
<keyword evidence="7" id="KW-0862">Zinc</keyword>
<feature type="transmembrane region" description="Helical" evidence="11">
    <location>
        <begin position="211"/>
        <end position="233"/>
    </location>
</feature>
<accession>A0A4U8WQ98</accession>
<dbReference type="GO" id="GO:0046872">
    <property type="term" value="F:metal ion binding"/>
    <property type="evidence" value="ECO:0007669"/>
    <property type="project" value="UniProtKB-KW"/>
</dbReference>
<dbReference type="GO" id="GO:0004222">
    <property type="term" value="F:metalloendopeptidase activity"/>
    <property type="evidence" value="ECO:0007669"/>
    <property type="project" value="InterPro"/>
</dbReference>
<evidence type="ECO:0000259" key="12">
    <source>
        <dbReference type="Pfam" id="PF01435"/>
    </source>
</evidence>
<feature type="transmembrane region" description="Helical" evidence="11">
    <location>
        <begin position="55"/>
        <end position="80"/>
    </location>
</feature>
<dbReference type="InterPro" id="IPR001915">
    <property type="entry name" value="Peptidase_M48"/>
</dbReference>
<evidence type="ECO:0000313" key="14">
    <source>
        <dbReference type="Proteomes" id="UP000290013"/>
    </source>
</evidence>
<evidence type="ECO:0000256" key="3">
    <source>
        <dbReference type="ARBA" id="ARBA00022670"/>
    </source>
</evidence>
<dbReference type="GO" id="GO:0006508">
    <property type="term" value="P:proteolysis"/>
    <property type="evidence" value="ECO:0007669"/>
    <property type="project" value="UniProtKB-KW"/>
</dbReference>
<evidence type="ECO:0000256" key="8">
    <source>
        <dbReference type="ARBA" id="ARBA00022989"/>
    </source>
</evidence>
<dbReference type="InterPro" id="IPR050083">
    <property type="entry name" value="HtpX_protease"/>
</dbReference>
<keyword evidence="9" id="KW-0482">Metalloprotease</keyword>
<keyword evidence="4 11" id="KW-0812">Transmembrane</keyword>
<dbReference type="EMBL" id="LR215974">
    <property type="protein sequence ID" value="VFB04669.1"/>
    <property type="molecule type" value="Genomic_DNA"/>
</dbReference>
<dbReference type="Gene3D" id="3.30.2010.10">
    <property type="entry name" value="Metalloproteases ('zincins'), catalytic domain"/>
    <property type="match status" value="1"/>
</dbReference>
<evidence type="ECO:0000256" key="10">
    <source>
        <dbReference type="ARBA" id="ARBA00023136"/>
    </source>
</evidence>
<evidence type="ECO:0000313" key="13">
    <source>
        <dbReference type="EMBL" id="VFB04669.1"/>
    </source>
</evidence>
<dbReference type="AlphaFoldDB" id="A0A4U8WQ98"/>
<evidence type="ECO:0000256" key="9">
    <source>
        <dbReference type="ARBA" id="ARBA00023049"/>
    </source>
</evidence>
<dbReference type="Proteomes" id="UP000290013">
    <property type="component" value="Chromosome"/>
</dbReference>
<dbReference type="PANTHER" id="PTHR43221:SF2">
    <property type="entry name" value="PROTEASE HTPX HOMOLOG"/>
    <property type="match status" value="1"/>
</dbReference>